<accession>A0A9X9M130</accession>
<feature type="domain" description="VWDE-like Ig-like" evidence="3">
    <location>
        <begin position="1"/>
        <end position="56"/>
    </location>
</feature>
<keyword evidence="5" id="KW-1185">Reference proteome</keyword>
<dbReference type="InterPro" id="IPR050969">
    <property type="entry name" value="Dev_Signal_Modulators"/>
</dbReference>
<name>A0A9X9M130_GULGU</name>
<keyword evidence="1" id="KW-0732">Signal</keyword>
<dbReference type="PANTHER" id="PTHR14949">
    <property type="entry name" value="EGF-LIKE-DOMAIN, MULTIPLE 7, 8"/>
    <property type="match status" value="1"/>
</dbReference>
<dbReference type="EMBL" id="CYRY02035561">
    <property type="protein sequence ID" value="VCX15648.1"/>
    <property type="molecule type" value="Genomic_DNA"/>
</dbReference>
<evidence type="ECO:0000256" key="2">
    <source>
        <dbReference type="ARBA" id="ARBA00023157"/>
    </source>
</evidence>
<dbReference type="GO" id="GO:0005102">
    <property type="term" value="F:signaling receptor binding"/>
    <property type="evidence" value="ECO:0007669"/>
    <property type="project" value="TreeGrafter"/>
</dbReference>
<evidence type="ECO:0000256" key="1">
    <source>
        <dbReference type="ARBA" id="ARBA00022729"/>
    </source>
</evidence>
<proteinExistence type="predicted"/>
<protein>
    <recommendedName>
        <fullName evidence="3">VWDE-like Ig-like domain-containing protein</fullName>
    </recommendedName>
</protein>
<dbReference type="GO" id="GO:0009986">
    <property type="term" value="C:cell surface"/>
    <property type="evidence" value="ECO:0007669"/>
    <property type="project" value="TreeGrafter"/>
</dbReference>
<sequence>MTEELKQETTVQASSLLELDGINLRLGDRIFCSASIFLLEKPHIQSLAIESQEFFAGIKLHPELSTISEDGKEYQLKIESTVPVICSEPSELGQECKISLKLKTVDQGKEQRGLNLALSSCHVDLHRTSSCANGS</sequence>
<gene>
    <name evidence="4" type="ORF">BN2614_LOCUS9</name>
</gene>
<dbReference type="InterPro" id="IPR057885">
    <property type="entry name" value="Ig_VWDE"/>
</dbReference>
<evidence type="ECO:0000313" key="5">
    <source>
        <dbReference type="Proteomes" id="UP000269945"/>
    </source>
</evidence>
<dbReference type="PANTHER" id="PTHR14949:SF53">
    <property type="entry name" value="VON WILLEBRAND FACTOR D AND EGF DOMAIN-CONTAINING PROTEIN"/>
    <property type="match status" value="1"/>
</dbReference>
<feature type="non-terminal residue" evidence="4">
    <location>
        <position position="135"/>
    </location>
</feature>
<dbReference type="Pfam" id="PF25776">
    <property type="entry name" value="Ig_VWDE"/>
    <property type="match status" value="1"/>
</dbReference>
<evidence type="ECO:0000313" key="4">
    <source>
        <dbReference type="EMBL" id="VCX15648.1"/>
    </source>
</evidence>
<reference evidence="4 5" key="1">
    <citation type="submission" date="2018-10" db="EMBL/GenBank/DDBJ databases">
        <authorList>
            <person name="Ekblom R."/>
            <person name="Jareborg N."/>
        </authorList>
    </citation>
    <scope>NUCLEOTIDE SEQUENCE [LARGE SCALE GENOMIC DNA]</scope>
    <source>
        <tissue evidence="4">Muscle</tissue>
    </source>
</reference>
<organism evidence="4 5">
    <name type="scientific">Gulo gulo</name>
    <name type="common">Wolverine</name>
    <name type="synonym">Gluton</name>
    <dbReference type="NCBI Taxonomy" id="48420"/>
    <lineage>
        <taxon>Eukaryota</taxon>
        <taxon>Metazoa</taxon>
        <taxon>Chordata</taxon>
        <taxon>Craniata</taxon>
        <taxon>Vertebrata</taxon>
        <taxon>Euteleostomi</taxon>
        <taxon>Mammalia</taxon>
        <taxon>Eutheria</taxon>
        <taxon>Laurasiatheria</taxon>
        <taxon>Carnivora</taxon>
        <taxon>Caniformia</taxon>
        <taxon>Musteloidea</taxon>
        <taxon>Mustelidae</taxon>
        <taxon>Guloninae</taxon>
        <taxon>Gulo</taxon>
    </lineage>
</organism>
<evidence type="ECO:0000259" key="3">
    <source>
        <dbReference type="Pfam" id="PF25776"/>
    </source>
</evidence>
<dbReference type="GO" id="GO:0005576">
    <property type="term" value="C:extracellular region"/>
    <property type="evidence" value="ECO:0007669"/>
    <property type="project" value="TreeGrafter"/>
</dbReference>
<dbReference type="AlphaFoldDB" id="A0A9X9M130"/>
<keyword evidence="2" id="KW-1015">Disulfide bond</keyword>
<dbReference type="Proteomes" id="UP000269945">
    <property type="component" value="Unassembled WGS sequence"/>
</dbReference>
<comment type="caution">
    <text evidence="4">The sequence shown here is derived from an EMBL/GenBank/DDBJ whole genome shotgun (WGS) entry which is preliminary data.</text>
</comment>